<dbReference type="SUPFAM" id="SSF48150">
    <property type="entry name" value="DNA-glycosylase"/>
    <property type="match status" value="1"/>
</dbReference>
<proteinExistence type="predicted"/>
<feature type="binding site" evidence="1">
    <location>
        <position position="23"/>
    </location>
    <ligand>
        <name>Zn(2+)</name>
        <dbReference type="ChEBI" id="CHEBI:29105"/>
    </ligand>
</feature>
<dbReference type="InterPro" id="IPR011257">
    <property type="entry name" value="DNA_glycosylase"/>
</dbReference>
<protein>
    <submittedName>
        <fullName evidence="2">Methyladenine glycosylase family protein</fullName>
    </submittedName>
</protein>
<dbReference type="InterPro" id="IPR052891">
    <property type="entry name" value="DNA-3mA_glycosylase"/>
</dbReference>
<dbReference type="GO" id="GO:0046872">
    <property type="term" value="F:metal ion binding"/>
    <property type="evidence" value="ECO:0007669"/>
    <property type="project" value="UniProtKB-KW"/>
</dbReference>
<dbReference type="EMBL" id="CP009654">
    <property type="protein sequence ID" value="APC96480.1"/>
    <property type="molecule type" value="Genomic_DNA"/>
</dbReference>
<dbReference type="Gene3D" id="1.10.340.30">
    <property type="entry name" value="Hypothetical protein, domain 2"/>
    <property type="match status" value="1"/>
</dbReference>
<accession>A0A1J0KRS3</accession>
<dbReference type="OrthoDB" id="9807664at2"/>
<sequence length="188" mass="22314">MQLADNKIRCQWCNKSQLYQDYHDDEWGIPNYDDNYLFEILILETMQAGLSWYTVLQKRENYRKHIFSYSIKQISNFDNDKKAELLQNEGLIRHKLKIESIINNAQAFLEIQKNYGSFSNYIWSFTDEKIIKNELNTIKEIANKTELSNQISKDLKKKGFKFVGSVTIYAYLQAIGIVNDHIKSCWKY</sequence>
<dbReference type="PANTHER" id="PTHR30037">
    <property type="entry name" value="DNA-3-METHYLADENINE GLYCOSYLASE 1"/>
    <property type="match status" value="1"/>
</dbReference>
<dbReference type="AlphaFoldDB" id="A0A1J0KRS3"/>
<dbReference type="KEGG" id="frc:KX01_881"/>
<reference evidence="3" key="1">
    <citation type="submission" date="2014-10" db="EMBL/GenBank/DDBJ databases">
        <authorList>
            <person name="Kuske C.R."/>
            <person name="Challacombe J.F."/>
            <person name="Daligault H.E."/>
            <person name="Davenport K.W."/>
            <person name="Johnson S.L."/>
            <person name="Siddaramappa S."/>
            <person name="Petersen J.M."/>
        </authorList>
    </citation>
    <scope>NUCLEOTIDE SEQUENCE [LARGE SCALE GENOMIC DNA]</scope>
    <source>
        <strain evidence="3">CA97-1460</strain>
    </source>
</reference>
<keyword evidence="1" id="KW-0479">Metal-binding</keyword>
<keyword evidence="1" id="KW-0862">Zinc</keyword>
<evidence type="ECO:0000313" key="2">
    <source>
        <dbReference type="EMBL" id="APC96480.1"/>
    </source>
</evidence>
<feature type="binding site" evidence="1">
    <location>
        <position position="10"/>
    </location>
    <ligand>
        <name>Zn(2+)</name>
        <dbReference type="ChEBI" id="CHEBI:29105"/>
    </ligand>
</feature>
<dbReference type="RefSeq" id="WP_071663819.1">
    <property type="nucleotide sequence ID" value="NZ_CP009654.1"/>
</dbReference>
<dbReference type="InterPro" id="IPR005019">
    <property type="entry name" value="Adenine_glyco"/>
</dbReference>
<evidence type="ECO:0000256" key="1">
    <source>
        <dbReference type="PIRSR" id="PIRSR605019-1"/>
    </source>
</evidence>
<feature type="binding site" evidence="1">
    <location>
        <position position="185"/>
    </location>
    <ligand>
        <name>Zn(2+)</name>
        <dbReference type="ChEBI" id="CHEBI:29105"/>
    </ligand>
</feature>
<evidence type="ECO:0000313" key="3">
    <source>
        <dbReference type="Proteomes" id="UP000182521"/>
    </source>
</evidence>
<name>A0A1J0KRS3_9GAMM</name>
<dbReference type="Pfam" id="PF03352">
    <property type="entry name" value="Adenine_glyco"/>
    <property type="match status" value="1"/>
</dbReference>
<organism evidence="2 3">
    <name type="scientific">Francisella frigiditurris</name>
    <dbReference type="NCBI Taxonomy" id="1542390"/>
    <lineage>
        <taxon>Bacteria</taxon>
        <taxon>Pseudomonadati</taxon>
        <taxon>Pseudomonadota</taxon>
        <taxon>Gammaproteobacteria</taxon>
        <taxon>Thiotrichales</taxon>
        <taxon>Francisellaceae</taxon>
        <taxon>Francisella</taxon>
    </lineage>
</organism>
<feature type="binding site" evidence="1">
    <location>
        <position position="181"/>
    </location>
    <ligand>
        <name>Zn(2+)</name>
        <dbReference type="ChEBI" id="CHEBI:29105"/>
    </ligand>
</feature>
<dbReference type="GO" id="GO:0008725">
    <property type="term" value="F:DNA-3-methyladenine glycosylase activity"/>
    <property type="evidence" value="ECO:0007669"/>
    <property type="project" value="InterPro"/>
</dbReference>
<dbReference type="Proteomes" id="UP000182521">
    <property type="component" value="Chromosome"/>
</dbReference>
<dbReference type="GO" id="GO:0006284">
    <property type="term" value="P:base-excision repair"/>
    <property type="evidence" value="ECO:0007669"/>
    <property type="project" value="InterPro"/>
</dbReference>
<dbReference type="STRING" id="1542390.KX01_881"/>
<gene>
    <name evidence="2" type="ORF">KX01_881</name>
</gene>
<dbReference type="PANTHER" id="PTHR30037:SF4">
    <property type="entry name" value="DNA-3-METHYLADENINE GLYCOSYLASE I"/>
    <property type="match status" value="1"/>
</dbReference>
<keyword evidence="3" id="KW-1185">Reference proteome</keyword>